<name>A0A9D1X8W5_9BACT</name>
<dbReference type="Pfam" id="PF17170">
    <property type="entry name" value="DUF5128"/>
    <property type="match status" value="1"/>
</dbReference>
<dbReference type="SUPFAM" id="SSF75011">
    <property type="entry name" value="3-carboxy-cis,cis-mucoante lactonizing enzyme"/>
    <property type="match status" value="1"/>
</dbReference>
<dbReference type="AlphaFoldDB" id="A0A9D1X8W5"/>
<organism evidence="1 2">
    <name type="scientific">Candidatus Parabacteroides intestinipullorum</name>
    <dbReference type="NCBI Taxonomy" id="2838723"/>
    <lineage>
        <taxon>Bacteria</taxon>
        <taxon>Pseudomonadati</taxon>
        <taxon>Bacteroidota</taxon>
        <taxon>Bacteroidia</taxon>
        <taxon>Bacteroidales</taxon>
        <taxon>Tannerellaceae</taxon>
        <taxon>Parabacteroides</taxon>
    </lineage>
</organism>
<reference evidence="1" key="1">
    <citation type="journal article" date="2021" name="PeerJ">
        <title>Extensive microbial diversity within the chicken gut microbiome revealed by metagenomics and culture.</title>
        <authorList>
            <person name="Gilroy R."/>
            <person name="Ravi A."/>
            <person name="Getino M."/>
            <person name="Pursley I."/>
            <person name="Horton D.L."/>
            <person name="Alikhan N.F."/>
            <person name="Baker D."/>
            <person name="Gharbi K."/>
            <person name="Hall N."/>
            <person name="Watson M."/>
            <person name="Adriaenssens E.M."/>
            <person name="Foster-Nyarko E."/>
            <person name="Jarju S."/>
            <person name="Secka A."/>
            <person name="Antonio M."/>
            <person name="Oren A."/>
            <person name="Chaudhuri R.R."/>
            <person name="La Ragione R."/>
            <person name="Hildebrand F."/>
            <person name="Pallen M.J."/>
        </authorList>
    </citation>
    <scope>NUCLEOTIDE SEQUENCE</scope>
    <source>
        <strain evidence="1">ChiGjej6B6-14162</strain>
    </source>
</reference>
<evidence type="ECO:0000313" key="1">
    <source>
        <dbReference type="EMBL" id="HIX74745.1"/>
    </source>
</evidence>
<gene>
    <name evidence="1" type="ORF">H9977_06915</name>
</gene>
<dbReference type="EMBL" id="DXEL01000048">
    <property type="protein sequence ID" value="HIX74745.1"/>
    <property type="molecule type" value="Genomic_DNA"/>
</dbReference>
<reference evidence="1" key="2">
    <citation type="submission" date="2021-04" db="EMBL/GenBank/DDBJ databases">
        <authorList>
            <person name="Gilroy R."/>
        </authorList>
    </citation>
    <scope>NUCLEOTIDE SEQUENCE</scope>
    <source>
        <strain evidence="1">ChiGjej6B6-14162</strain>
    </source>
</reference>
<accession>A0A9D1X8W5</accession>
<dbReference type="PROSITE" id="PS51257">
    <property type="entry name" value="PROKAR_LIPOPROTEIN"/>
    <property type="match status" value="1"/>
</dbReference>
<evidence type="ECO:0000313" key="2">
    <source>
        <dbReference type="Proteomes" id="UP000886740"/>
    </source>
</evidence>
<comment type="caution">
    <text evidence="1">The sequence shown here is derived from an EMBL/GenBank/DDBJ whole genome shotgun (WGS) entry which is preliminary data.</text>
</comment>
<proteinExistence type="predicted"/>
<dbReference type="Proteomes" id="UP000886740">
    <property type="component" value="Unassembled WGS sequence"/>
</dbReference>
<sequence>MRTMYLLLVALLSLFLGGCHFKDSNEILVVDVTEKYPLKKLYVQDILDLEYIPLETTSDFLTQGRILDVTESKILMANSRSGDIFIFDRVNGKALGKISRRGEGPEEYVFLMNALADDDKNELFVYDAFRRTMLVYDMSGGFKRSFKLSTEIILNQFCDFNSDYILCQNTYDQSMSQSVNSFFLLSKHDGSLTFIDIPYEKRISTSVMRKEGDMIYGNSPKNSQVVSSLEGWLLMEPSSDTIYIFQPDQKLAPFCMRVPSIQDMHPEVFLYPAALTPEYCFMQSVEKKWDFENNEGFKSNNILFDRIKGTIYRYEIYNRDFKDQEIDLSMRSFHKNIVFAISLDPFDLIESNNSGKLEGRLKEIASSLDEEDNPVILLAKYL</sequence>
<protein>
    <submittedName>
        <fullName evidence="1">6-bladed beta-propeller</fullName>
    </submittedName>
</protein>